<accession>G0V1H8</accession>
<dbReference type="EMBL" id="HE575324">
    <property type="protein sequence ID" value="CCC95499.1"/>
    <property type="molecule type" value="Genomic_DNA"/>
</dbReference>
<reference evidence="1" key="1">
    <citation type="journal article" date="2012" name="Proc. Natl. Acad. Sci. U.S.A.">
        <title>Antigenic diversity is generated by distinct evolutionary mechanisms in African trypanosome species.</title>
        <authorList>
            <person name="Jackson A.P."/>
            <person name="Berry A."/>
            <person name="Aslett M."/>
            <person name="Allison H.C."/>
            <person name="Burton P."/>
            <person name="Vavrova-Anderson J."/>
            <person name="Brown R."/>
            <person name="Browne H."/>
            <person name="Corton N."/>
            <person name="Hauser H."/>
            <person name="Gamble J."/>
            <person name="Gilderthorp R."/>
            <person name="Marcello L."/>
            <person name="McQuillan J."/>
            <person name="Otto T.D."/>
            <person name="Quail M.A."/>
            <person name="Sanders M.J."/>
            <person name="van Tonder A."/>
            <person name="Ginger M.L."/>
            <person name="Field M.C."/>
            <person name="Barry J.D."/>
            <person name="Hertz-Fowler C."/>
            <person name="Berriman M."/>
        </authorList>
    </citation>
    <scope>NUCLEOTIDE SEQUENCE</scope>
    <source>
        <strain evidence="1">IL3000</strain>
    </source>
</reference>
<dbReference type="VEuPathDB" id="TriTrypDB:TcIL3000.11.9660"/>
<organism evidence="1">
    <name type="scientific">Trypanosoma congolense (strain IL3000)</name>
    <dbReference type="NCBI Taxonomy" id="1068625"/>
    <lineage>
        <taxon>Eukaryota</taxon>
        <taxon>Discoba</taxon>
        <taxon>Euglenozoa</taxon>
        <taxon>Kinetoplastea</taxon>
        <taxon>Metakinetoplastina</taxon>
        <taxon>Trypanosomatida</taxon>
        <taxon>Trypanosomatidae</taxon>
        <taxon>Trypanosoma</taxon>
        <taxon>Nannomonas</taxon>
    </lineage>
</organism>
<proteinExistence type="predicted"/>
<sequence>MGCQQSSVRMAPRGPNVAGAAGLSPLIPAVPSGSWYAQELEEVSRMTFTQFHTMQRGNVVFSKTCVPVGSSELEGLPNQAPPLAGEVVIGKDALYGMAYLHDTALFMEHQWRLRVAHYKSTCSPTFDAKAFGVPSTDEEKARLWDLKKTVYERPCCDTYVGVKVYVNGELVPDLFPTRTSLPQCTSTFESSEVFNNWRCIPFVLVGYVYSPLLSTVSIYRSLSLSFADYMLKRYRVDCEAGTTVRPGGGLENSGNNDEGERCEKTLEQRGLDRNDMEHHEEVRDACERIEENVGQPEGASYDDITAGEVHEGVAEEAVEPVAEEGDNGTVEQCAWNGQTYNVTVEIVYGCRMEMKFCTEPIAKGSVDVVMTQQSEAALSKYKASLQQVSQRCGDCHEQVVPIDPLALKGKQSSTWTCLFCQSQLLFVCTICGAQLCGKSTCVWKPFTGYPLGCSLHKAQD</sequence>
<gene>
    <name evidence="1" type="ORF">TCIL3000_11_9660</name>
</gene>
<evidence type="ECO:0000313" key="1">
    <source>
        <dbReference type="EMBL" id="CCC95499.1"/>
    </source>
</evidence>
<protein>
    <submittedName>
        <fullName evidence="1">Uncharacterized protein TCIL3000_11_9660</fullName>
    </submittedName>
</protein>
<name>G0V1H8_TRYCI</name>
<dbReference type="AlphaFoldDB" id="G0V1H8"/>